<protein>
    <recommendedName>
        <fullName evidence="2">N-acetylmuramoyl-L-alanine amidase</fullName>
        <ecNumber evidence="2">3.5.1.28</ecNumber>
    </recommendedName>
</protein>
<dbReference type="InterPro" id="IPR021731">
    <property type="entry name" value="AMIN_dom"/>
</dbReference>
<dbReference type="InterPro" id="IPR050695">
    <property type="entry name" value="N-acetylmuramoyl_amidase_3"/>
</dbReference>
<gene>
    <name evidence="7" type="ORF">SAMN05428964_104116</name>
</gene>
<dbReference type="FunFam" id="3.40.630.40:FF:000005">
    <property type="entry name" value="N-acetylmuramoyl-L-alanine amidase (AmiA)"/>
    <property type="match status" value="1"/>
</dbReference>
<dbReference type="GO" id="GO:0009253">
    <property type="term" value="P:peptidoglycan catabolic process"/>
    <property type="evidence" value="ECO:0007669"/>
    <property type="project" value="InterPro"/>
</dbReference>
<feature type="transmembrane region" description="Helical" evidence="5">
    <location>
        <begin position="73"/>
        <end position="93"/>
    </location>
</feature>
<evidence type="ECO:0000259" key="6">
    <source>
        <dbReference type="SMART" id="SM00646"/>
    </source>
</evidence>
<keyword evidence="3" id="KW-0378">Hydrolase</keyword>
<dbReference type="Pfam" id="PF11741">
    <property type="entry name" value="AMIN"/>
    <property type="match status" value="1"/>
</dbReference>
<reference evidence="7 8" key="1">
    <citation type="submission" date="2017-08" db="EMBL/GenBank/DDBJ databases">
        <authorList>
            <person name="de Groot N.N."/>
        </authorList>
    </citation>
    <scope>NUCLEOTIDE SEQUENCE [LARGE SCALE GENOMIC DNA]</scope>
    <source>
        <strain evidence="7 8">USBA 78</strain>
    </source>
</reference>
<feature type="region of interest" description="Disordered" evidence="4">
    <location>
        <begin position="227"/>
        <end position="247"/>
    </location>
</feature>
<evidence type="ECO:0000313" key="7">
    <source>
        <dbReference type="EMBL" id="SOC23614.1"/>
    </source>
</evidence>
<proteinExistence type="predicted"/>
<name>A0A285TLP5_9PROT</name>
<evidence type="ECO:0000256" key="2">
    <source>
        <dbReference type="ARBA" id="ARBA00011901"/>
    </source>
</evidence>
<organism evidence="7 8">
    <name type="scientific">Thalassospira xiamenensis</name>
    <dbReference type="NCBI Taxonomy" id="220697"/>
    <lineage>
        <taxon>Bacteria</taxon>
        <taxon>Pseudomonadati</taxon>
        <taxon>Pseudomonadota</taxon>
        <taxon>Alphaproteobacteria</taxon>
        <taxon>Rhodospirillales</taxon>
        <taxon>Thalassospiraceae</taxon>
        <taxon>Thalassospira</taxon>
    </lineage>
</organism>
<dbReference type="GO" id="GO:0030288">
    <property type="term" value="C:outer membrane-bounded periplasmic space"/>
    <property type="evidence" value="ECO:0007669"/>
    <property type="project" value="TreeGrafter"/>
</dbReference>
<accession>A0A285TLP5</accession>
<dbReference type="InterPro" id="IPR002508">
    <property type="entry name" value="MurNAc-LAA_cat"/>
</dbReference>
<dbReference type="CDD" id="cd02696">
    <property type="entry name" value="MurNAc-LAA"/>
    <property type="match status" value="1"/>
</dbReference>
<evidence type="ECO:0000256" key="1">
    <source>
        <dbReference type="ARBA" id="ARBA00001561"/>
    </source>
</evidence>
<evidence type="ECO:0000256" key="4">
    <source>
        <dbReference type="SAM" id="MobiDB-lite"/>
    </source>
</evidence>
<keyword evidence="5" id="KW-1133">Transmembrane helix</keyword>
<dbReference type="Gene3D" id="2.60.40.3500">
    <property type="match status" value="1"/>
</dbReference>
<dbReference type="Gene3D" id="3.40.630.40">
    <property type="entry name" value="Zn-dependent exopeptidases"/>
    <property type="match status" value="1"/>
</dbReference>
<feature type="domain" description="MurNAc-LAA" evidence="6">
    <location>
        <begin position="315"/>
        <end position="469"/>
    </location>
</feature>
<dbReference type="Proteomes" id="UP000219068">
    <property type="component" value="Unassembled WGS sequence"/>
</dbReference>
<dbReference type="SMART" id="SM00646">
    <property type="entry name" value="Ami_3"/>
    <property type="match status" value="1"/>
</dbReference>
<dbReference type="SUPFAM" id="SSF53187">
    <property type="entry name" value="Zn-dependent exopeptidases"/>
    <property type="match status" value="1"/>
</dbReference>
<dbReference type="EC" id="3.5.1.28" evidence="2"/>
<dbReference type="PANTHER" id="PTHR30404:SF0">
    <property type="entry name" value="N-ACETYLMURAMOYL-L-ALANINE AMIDASE AMIC"/>
    <property type="match status" value="1"/>
</dbReference>
<dbReference type="EMBL" id="OBMM01000004">
    <property type="protein sequence ID" value="SOC23614.1"/>
    <property type="molecule type" value="Genomic_DNA"/>
</dbReference>
<dbReference type="AlphaFoldDB" id="A0A285TLP5"/>
<dbReference type="Pfam" id="PF01520">
    <property type="entry name" value="Amidase_3"/>
    <property type="match status" value="1"/>
</dbReference>
<sequence length="477" mass="51552">MDIETKNVVRVACFTGSQLPVNQRIVINAGNQSKITPHSQDKRSRTMVSVQTGSQVNATAETLFLVGQKPARIVAALCLSLFLAMMICVGGSATANAQETKVLGARLGVYPDYTRFVIDLDRSVEFSYFLLPDPYRVIIDMPEIEWTAPPGKVTSGGGLISGLRYGLFKPGTFRVVLDVAEPALVSKIFTLPASDGKPHRLVVDLSPAKRDAFMAASRESMVAYSARSRNDTSATEQSADVAVESGRGGSEKPLIAIDAGHGGVDPGAIGVGGVYEKDLTLAAAREVEKVLTDSGRYRVLLTRDKDVFLKLRQRTEIARKNGADLFISLHADSIGNSKHRGASVYTLSENASDKEAAALASKENKADVIAGIDLSEENSLVQSILIDLAQRETMNLSATLAANMVTELGKSIELQRRTHRFAGFAVLKAPDIPSALFEMGYLSNATDAKLLQSPAHRRKVAEAILRAIDIYFEKHKF</sequence>
<keyword evidence="5" id="KW-0472">Membrane</keyword>
<dbReference type="GO" id="GO:0008745">
    <property type="term" value="F:N-acetylmuramoyl-L-alanine amidase activity"/>
    <property type="evidence" value="ECO:0007669"/>
    <property type="project" value="UniProtKB-EC"/>
</dbReference>
<evidence type="ECO:0000313" key="8">
    <source>
        <dbReference type="Proteomes" id="UP000219068"/>
    </source>
</evidence>
<evidence type="ECO:0000256" key="3">
    <source>
        <dbReference type="ARBA" id="ARBA00022801"/>
    </source>
</evidence>
<comment type="catalytic activity">
    <reaction evidence="1">
        <text>Hydrolyzes the link between N-acetylmuramoyl residues and L-amino acid residues in certain cell-wall glycopeptides.</text>
        <dbReference type="EC" id="3.5.1.28"/>
    </reaction>
</comment>
<evidence type="ECO:0000256" key="5">
    <source>
        <dbReference type="SAM" id="Phobius"/>
    </source>
</evidence>
<dbReference type="PANTHER" id="PTHR30404">
    <property type="entry name" value="N-ACETYLMURAMOYL-L-ALANINE AMIDASE"/>
    <property type="match status" value="1"/>
</dbReference>
<keyword evidence="5" id="KW-0812">Transmembrane</keyword>